<dbReference type="InParanoid" id="A0A665W3F9"/>
<keyword evidence="2" id="KW-1185">Reference proteome</keyword>
<evidence type="ECO:0000313" key="2">
    <source>
        <dbReference type="Proteomes" id="UP000472264"/>
    </source>
</evidence>
<reference evidence="1" key="3">
    <citation type="submission" date="2025-09" db="UniProtKB">
        <authorList>
            <consortium name="Ensembl"/>
        </authorList>
    </citation>
    <scope>IDENTIFICATION</scope>
</reference>
<proteinExistence type="predicted"/>
<dbReference type="AlphaFoldDB" id="A0A665W3F9"/>
<sequence>MTPTLKKDNQVKKQDKVRFTIWQCDEWTMGHTDSISLVLGPLTVLHNRSHIHPLKYELFLCCSTSCHSHKMEYHN</sequence>
<protein>
    <submittedName>
        <fullName evidence="1">Uncharacterized protein</fullName>
    </submittedName>
</protein>
<dbReference type="Proteomes" id="UP000472264">
    <property type="component" value="Chromosome 3"/>
</dbReference>
<evidence type="ECO:0000313" key="1">
    <source>
        <dbReference type="Ensembl" id="ENSENLP00000038376.1"/>
    </source>
</evidence>
<reference evidence="1" key="1">
    <citation type="submission" date="2021-04" db="EMBL/GenBank/DDBJ databases">
        <authorList>
            <consortium name="Wellcome Sanger Institute Data Sharing"/>
        </authorList>
    </citation>
    <scope>NUCLEOTIDE SEQUENCE [LARGE SCALE GENOMIC DNA]</scope>
</reference>
<accession>A0A665W3F9</accession>
<name>A0A665W3F9_ECHNA</name>
<organism evidence="1 2">
    <name type="scientific">Echeneis naucrates</name>
    <name type="common">Live sharksucker</name>
    <dbReference type="NCBI Taxonomy" id="173247"/>
    <lineage>
        <taxon>Eukaryota</taxon>
        <taxon>Metazoa</taxon>
        <taxon>Chordata</taxon>
        <taxon>Craniata</taxon>
        <taxon>Vertebrata</taxon>
        <taxon>Euteleostomi</taxon>
        <taxon>Actinopterygii</taxon>
        <taxon>Neopterygii</taxon>
        <taxon>Teleostei</taxon>
        <taxon>Neoteleostei</taxon>
        <taxon>Acanthomorphata</taxon>
        <taxon>Carangaria</taxon>
        <taxon>Carangiformes</taxon>
        <taxon>Echeneidae</taxon>
        <taxon>Echeneis</taxon>
    </lineage>
</organism>
<reference evidence="1" key="2">
    <citation type="submission" date="2025-08" db="UniProtKB">
        <authorList>
            <consortium name="Ensembl"/>
        </authorList>
    </citation>
    <scope>IDENTIFICATION</scope>
</reference>
<dbReference type="Ensembl" id="ENSENLT00000039394.1">
    <property type="protein sequence ID" value="ENSENLP00000038376.1"/>
    <property type="gene ID" value="ENSENLG00000016584.1"/>
</dbReference>